<accession>A0A930Y169</accession>
<dbReference type="Proteomes" id="UP000604381">
    <property type="component" value="Unassembled WGS sequence"/>
</dbReference>
<dbReference type="AlphaFoldDB" id="A0A930Y169"/>
<name>A0A930Y169_9GAMM</name>
<evidence type="ECO:0000313" key="2">
    <source>
        <dbReference type="EMBL" id="MBF2735040.1"/>
    </source>
</evidence>
<keyword evidence="3" id="KW-1185">Reference proteome</keyword>
<keyword evidence="1" id="KW-1133">Transmembrane helix</keyword>
<proteinExistence type="predicted"/>
<dbReference type="GO" id="GO:0019867">
    <property type="term" value="C:outer membrane"/>
    <property type="evidence" value="ECO:0007669"/>
    <property type="project" value="InterPro"/>
</dbReference>
<protein>
    <submittedName>
        <fullName evidence="2">Type IV conjugative transfer system protein TraL</fullName>
    </submittedName>
</protein>
<organism evidence="2 3">
    <name type="scientific">Candidatus Amphirhobacter heronislandensis</name>
    <dbReference type="NCBI Taxonomy" id="1732024"/>
    <lineage>
        <taxon>Bacteria</taxon>
        <taxon>Pseudomonadati</taxon>
        <taxon>Pseudomonadota</taxon>
        <taxon>Gammaproteobacteria</taxon>
        <taxon>Candidatus Tethybacterales</taxon>
        <taxon>Candidatus Tethybacteraceae</taxon>
        <taxon>Candidatus Amphirhobacter</taxon>
    </lineage>
</organism>
<dbReference type="InterPro" id="IPR009838">
    <property type="entry name" value="T4SS_TraL"/>
</dbReference>
<keyword evidence="1" id="KW-0472">Membrane</keyword>
<comment type="caution">
    <text evidence="2">The sequence shown here is derived from an EMBL/GenBank/DDBJ whole genome shotgun (WGS) entry which is preliminary data.</text>
</comment>
<dbReference type="Pfam" id="PF07178">
    <property type="entry name" value="TraL"/>
    <property type="match status" value="1"/>
</dbReference>
<evidence type="ECO:0000256" key="1">
    <source>
        <dbReference type="SAM" id="Phobius"/>
    </source>
</evidence>
<keyword evidence="1" id="KW-0812">Transmembrane</keyword>
<reference evidence="2" key="1">
    <citation type="submission" date="2020-10" db="EMBL/GenBank/DDBJ databases">
        <title>An improved Amphimedon queenslandica hologenome assembly reveals how three proteobacterial symbionts can extend the metabolic phenotypic of their marine sponge host.</title>
        <authorList>
            <person name="Degnan B."/>
            <person name="Degnan S."/>
            <person name="Xiang X."/>
        </authorList>
    </citation>
    <scope>NUCLEOTIDE SEQUENCE</scope>
    <source>
        <strain evidence="2">AqS2</strain>
    </source>
</reference>
<gene>
    <name evidence="2" type="primary">traL</name>
    <name evidence="2" type="ORF">ISN26_02985</name>
</gene>
<sequence length="96" mass="10682">MDRVEWRVPLHIEEPPRLLFMDLRQFCLLVAGLGLGIACDATVAGTLAGAVLAKLHGGLTANRHPRYLMHAAYWHLPGWVLSLRRTPPSCLRLFVG</sequence>
<feature type="transmembrane region" description="Helical" evidence="1">
    <location>
        <begin position="28"/>
        <end position="53"/>
    </location>
</feature>
<dbReference type="EMBL" id="JADHEI010000031">
    <property type="protein sequence ID" value="MBF2735040.1"/>
    <property type="molecule type" value="Genomic_DNA"/>
</dbReference>
<dbReference type="NCBIfam" id="TIGR02762">
    <property type="entry name" value="TraL_TIGR"/>
    <property type="match status" value="1"/>
</dbReference>
<evidence type="ECO:0000313" key="3">
    <source>
        <dbReference type="Proteomes" id="UP000604381"/>
    </source>
</evidence>